<dbReference type="SUPFAM" id="SSF55144">
    <property type="entry name" value="LigT-like"/>
    <property type="match status" value="1"/>
</dbReference>
<dbReference type="Proteomes" id="UP000582231">
    <property type="component" value="Unassembled WGS sequence"/>
</dbReference>
<reference evidence="1 2" key="1">
    <citation type="submission" date="2020-07" db="EMBL/GenBank/DDBJ databases">
        <title>Sequencing the genomes of 1000 actinobacteria strains.</title>
        <authorList>
            <person name="Klenk H.-P."/>
        </authorList>
    </citation>
    <scope>NUCLEOTIDE SEQUENCE [LARGE SCALE GENOMIC DNA]</scope>
    <source>
        <strain evidence="1 2">DSM 19082</strain>
    </source>
</reference>
<dbReference type="InterPro" id="IPR009097">
    <property type="entry name" value="Cyclic_Pdiesterase"/>
</dbReference>
<dbReference type="AlphaFoldDB" id="A0A852R813"/>
<dbReference type="Pfam" id="PF13563">
    <property type="entry name" value="2_5_RNA_ligase2"/>
    <property type="match status" value="1"/>
</dbReference>
<organism evidence="1 2">
    <name type="scientific">Nocardioides kongjuensis</name>
    <dbReference type="NCBI Taxonomy" id="349522"/>
    <lineage>
        <taxon>Bacteria</taxon>
        <taxon>Bacillati</taxon>
        <taxon>Actinomycetota</taxon>
        <taxon>Actinomycetes</taxon>
        <taxon>Propionibacteriales</taxon>
        <taxon>Nocardioidaceae</taxon>
        <taxon>Nocardioides</taxon>
    </lineage>
</organism>
<evidence type="ECO:0008006" key="3">
    <source>
        <dbReference type="Google" id="ProtNLM"/>
    </source>
</evidence>
<name>A0A852R813_9ACTN</name>
<dbReference type="RefSeq" id="WP_179725467.1">
    <property type="nucleotide sequence ID" value="NZ_BAABEF010000001.1"/>
</dbReference>
<keyword evidence="2" id="KW-1185">Reference proteome</keyword>
<proteinExistence type="predicted"/>
<sequence>MAHTVLVVPVPALEGYIRGRWEHYDADWVSRDPAFTHAHITALAPFRPAPSDDDLARVAAIAATTPAVEFVLDEVTAFPDGIVHAVPSPAAPFAALTARLWEEFPDCPPYAGEFAHVVPHLTLDRLGPDVSIATVSADLAGTLPVRARADRLELHRYAERDCRVLASWSLAGIGDPVAQPGRGAGR</sequence>
<accession>A0A852R813</accession>
<protein>
    <recommendedName>
        <fullName evidence="3">2'-5' RNA ligase family protein</fullName>
    </recommendedName>
</protein>
<gene>
    <name evidence="1" type="ORF">BJ958_000633</name>
</gene>
<comment type="caution">
    <text evidence="1">The sequence shown here is derived from an EMBL/GenBank/DDBJ whole genome shotgun (WGS) entry which is preliminary data.</text>
</comment>
<dbReference type="Gene3D" id="3.90.1140.10">
    <property type="entry name" value="Cyclic phosphodiesterase"/>
    <property type="match status" value="1"/>
</dbReference>
<evidence type="ECO:0000313" key="1">
    <source>
        <dbReference type="EMBL" id="NYD29087.1"/>
    </source>
</evidence>
<dbReference type="EMBL" id="JACCBF010000001">
    <property type="protein sequence ID" value="NYD29087.1"/>
    <property type="molecule type" value="Genomic_DNA"/>
</dbReference>
<evidence type="ECO:0000313" key="2">
    <source>
        <dbReference type="Proteomes" id="UP000582231"/>
    </source>
</evidence>